<evidence type="ECO:0000256" key="3">
    <source>
        <dbReference type="ARBA" id="ARBA00022989"/>
    </source>
</evidence>
<dbReference type="Proteomes" id="UP001627284">
    <property type="component" value="Unassembled WGS sequence"/>
</dbReference>
<sequence>MNFSKMKDEAINGVKWYFNRNWNRDDVMNMDEISDELHSTLEIVYLSLFCAMLSITCGSTLQWISITAGKYSVLYFVAKLILLYLTPPERVKMRIIISMLAEYSFGSTVGFICSYLFKIENRFVFRLLVGITIGIGNLWHQAIKTKDRREIYTGCLKYCIVIVVSMISFFLLETDTTLRMIAIHSVLILLMGYLVLYSQEILYDANFGDISFVNCTFTVFFHFPGIMIHATRLYLQGEQQEQN</sequence>
<evidence type="ECO:0008006" key="8">
    <source>
        <dbReference type="Google" id="ProtNLM"/>
    </source>
</evidence>
<gene>
    <name evidence="6" type="ORF">AABB24_032962</name>
</gene>
<keyword evidence="7" id="KW-1185">Reference proteome</keyword>
<feature type="transmembrane region" description="Helical" evidence="5">
    <location>
        <begin position="151"/>
        <end position="172"/>
    </location>
</feature>
<evidence type="ECO:0000256" key="5">
    <source>
        <dbReference type="RuleBase" id="RU004379"/>
    </source>
</evidence>
<comment type="similarity">
    <text evidence="5">Belongs to the BI1 family.</text>
</comment>
<evidence type="ECO:0000256" key="1">
    <source>
        <dbReference type="ARBA" id="ARBA00004141"/>
    </source>
</evidence>
<evidence type="ECO:0000313" key="6">
    <source>
        <dbReference type="EMBL" id="KAL3332665.1"/>
    </source>
</evidence>
<keyword evidence="3 5" id="KW-1133">Transmembrane helix</keyword>
<accession>A0ABD2RLD7</accession>
<comment type="caution">
    <text evidence="6">The sequence shown here is derived from an EMBL/GenBank/DDBJ whole genome shotgun (WGS) entry which is preliminary data.</text>
</comment>
<feature type="transmembrane region" description="Helical" evidence="5">
    <location>
        <begin position="123"/>
        <end position="139"/>
    </location>
</feature>
<feature type="transmembrane region" description="Helical" evidence="5">
    <location>
        <begin position="43"/>
        <end position="65"/>
    </location>
</feature>
<protein>
    <recommendedName>
        <fullName evidence="8">Bax inhibitor 1</fullName>
    </recommendedName>
</protein>
<comment type="subcellular location">
    <subcellularLocation>
        <location evidence="1">Membrane</location>
        <topology evidence="1">Multi-pass membrane protein</topology>
    </subcellularLocation>
</comment>
<evidence type="ECO:0000256" key="2">
    <source>
        <dbReference type="ARBA" id="ARBA00022692"/>
    </source>
</evidence>
<name>A0ABD2RLD7_9SOLN</name>
<dbReference type="AlphaFoldDB" id="A0ABD2RLD7"/>
<feature type="transmembrane region" description="Helical" evidence="5">
    <location>
        <begin position="71"/>
        <end position="87"/>
    </location>
</feature>
<dbReference type="InterPro" id="IPR006214">
    <property type="entry name" value="Bax_inhibitor_1-related"/>
</dbReference>
<dbReference type="EMBL" id="JBJKTR010000019">
    <property type="protein sequence ID" value="KAL3332665.1"/>
    <property type="molecule type" value="Genomic_DNA"/>
</dbReference>
<dbReference type="GO" id="GO:0016020">
    <property type="term" value="C:membrane"/>
    <property type="evidence" value="ECO:0007669"/>
    <property type="project" value="UniProtKB-SubCell"/>
</dbReference>
<keyword evidence="4 5" id="KW-0472">Membrane</keyword>
<evidence type="ECO:0000313" key="7">
    <source>
        <dbReference type="Proteomes" id="UP001627284"/>
    </source>
</evidence>
<proteinExistence type="inferred from homology"/>
<reference evidence="6 7" key="1">
    <citation type="submission" date="2024-05" db="EMBL/GenBank/DDBJ databases">
        <title>De novo assembly of an allotetraploid wild potato.</title>
        <authorList>
            <person name="Hosaka A.J."/>
        </authorList>
    </citation>
    <scope>NUCLEOTIDE SEQUENCE [LARGE SCALE GENOMIC DNA]</scope>
    <source>
        <tissue evidence="6">Young leaves</tissue>
    </source>
</reference>
<keyword evidence="2 5" id="KW-0812">Transmembrane</keyword>
<dbReference type="PANTHER" id="PTHR23291">
    <property type="entry name" value="BAX INHIBITOR-RELATED"/>
    <property type="match status" value="1"/>
</dbReference>
<organism evidence="6 7">
    <name type="scientific">Solanum stoloniferum</name>
    <dbReference type="NCBI Taxonomy" id="62892"/>
    <lineage>
        <taxon>Eukaryota</taxon>
        <taxon>Viridiplantae</taxon>
        <taxon>Streptophyta</taxon>
        <taxon>Embryophyta</taxon>
        <taxon>Tracheophyta</taxon>
        <taxon>Spermatophyta</taxon>
        <taxon>Magnoliopsida</taxon>
        <taxon>eudicotyledons</taxon>
        <taxon>Gunneridae</taxon>
        <taxon>Pentapetalae</taxon>
        <taxon>asterids</taxon>
        <taxon>lamiids</taxon>
        <taxon>Solanales</taxon>
        <taxon>Solanaceae</taxon>
        <taxon>Solanoideae</taxon>
        <taxon>Solaneae</taxon>
        <taxon>Solanum</taxon>
    </lineage>
</organism>
<feature type="transmembrane region" description="Helical" evidence="5">
    <location>
        <begin position="178"/>
        <end position="197"/>
    </location>
</feature>
<evidence type="ECO:0000256" key="4">
    <source>
        <dbReference type="ARBA" id="ARBA00023136"/>
    </source>
</evidence>
<dbReference type="PANTHER" id="PTHR23291:SF99">
    <property type="entry name" value="BAX INHIBITOR 1-LIKE"/>
    <property type="match status" value="1"/>
</dbReference>
<feature type="transmembrane region" description="Helical" evidence="5">
    <location>
        <begin position="99"/>
        <end position="117"/>
    </location>
</feature>